<dbReference type="InterPro" id="IPR036291">
    <property type="entry name" value="NAD(P)-bd_dom_sf"/>
</dbReference>
<protein>
    <submittedName>
        <fullName evidence="3">Gfo/Idh/MocA family protein</fullName>
    </submittedName>
</protein>
<reference evidence="4" key="1">
    <citation type="journal article" date="2019" name="Int. J. Syst. Evol. Microbiol.">
        <title>The Global Catalogue of Microorganisms (GCM) 10K type strain sequencing project: providing services to taxonomists for standard genome sequencing and annotation.</title>
        <authorList>
            <consortium name="The Broad Institute Genomics Platform"/>
            <consortium name="The Broad Institute Genome Sequencing Center for Infectious Disease"/>
            <person name="Wu L."/>
            <person name="Ma J."/>
        </authorList>
    </citation>
    <scope>NUCLEOTIDE SEQUENCE [LARGE SCALE GENOMIC DNA]</scope>
    <source>
        <strain evidence="4">CCUG 56698</strain>
    </source>
</reference>
<evidence type="ECO:0000256" key="1">
    <source>
        <dbReference type="SAM" id="MobiDB-lite"/>
    </source>
</evidence>
<dbReference type="Pfam" id="PF01408">
    <property type="entry name" value="GFO_IDH_MocA"/>
    <property type="match status" value="1"/>
</dbReference>
<dbReference type="RefSeq" id="WP_380975315.1">
    <property type="nucleotide sequence ID" value="NZ_JBHTEF010000001.1"/>
</dbReference>
<dbReference type="Gene3D" id="3.40.50.720">
    <property type="entry name" value="NAD(P)-binding Rossmann-like Domain"/>
    <property type="match status" value="1"/>
</dbReference>
<feature type="domain" description="Gfo/Idh/MocA-like oxidoreductase N-terminal" evidence="2">
    <location>
        <begin position="5"/>
        <end position="123"/>
    </location>
</feature>
<keyword evidence="4" id="KW-1185">Reference proteome</keyword>
<comment type="caution">
    <text evidence="3">The sequence shown here is derived from an EMBL/GenBank/DDBJ whole genome shotgun (WGS) entry which is preliminary data.</text>
</comment>
<dbReference type="SUPFAM" id="SSF51735">
    <property type="entry name" value="NAD(P)-binding Rossmann-fold domains"/>
    <property type="match status" value="1"/>
</dbReference>
<organism evidence="3 4">
    <name type="scientific">Schaalia naturae</name>
    <dbReference type="NCBI Taxonomy" id="635203"/>
    <lineage>
        <taxon>Bacteria</taxon>
        <taxon>Bacillati</taxon>
        <taxon>Actinomycetota</taxon>
        <taxon>Actinomycetes</taxon>
        <taxon>Actinomycetales</taxon>
        <taxon>Actinomycetaceae</taxon>
        <taxon>Schaalia</taxon>
    </lineage>
</organism>
<dbReference type="Proteomes" id="UP001596527">
    <property type="component" value="Unassembled WGS sequence"/>
</dbReference>
<feature type="region of interest" description="Disordered" evidence="1">
    <location>
        <begin position="376"/>
        <end position="402"/>
    </location>
</feature>
<accession>A0ABW2SQ90</accession>
<dbReference type="PANTHER" id="PTHR43377:SF1">
    <property type="entry name" value="BILIVERDIN REDUCTASE A"/>
    <property type="match status" value="1"/>
</dbReference>
<dbReference type="InterPro" id="IPR000683">
    <property type="entry name" value="Gfo/Idh/MocA-like_OxRdtase_N"/>
</dbReference>
<evidence type="ECO:0000313" key="4">
    <source>
        <dbReference type="Proteomes" id="UP001596527"/>
    </source>
</evidence>
<dbReference type="EMBL" id="JBHTEF010000001">
    <property type="protein sequence ID" value="MFC7581748.1"/>
    <property type="molecule type" value="Genomic_DNA"/>
</dbReference>
<sequence>MTPPRLAVIGLGGIAQAVHLPLIQRNRDRVELAAVADLSPRALEEVAGGYGLGPAHRYRSAAELAEAVRERHEQVDGAILATSGTHADDALMLVRAGVRVLAEKPLAYSLDEVDRLVDGVERLHRDPAEWIRVGYMKEHDPAVEVASRLLESASVRAVDVEVLHPADDRQLRFARARAWGDADPEALARSRSRMDEALERAVGGVRDDKSGRALYATVILGSIVHDLALTRHLGVPLERIFHASRTGPSFPGSVTVSGSTRGAPWTLGWHFIAGYPEYRETITIHHESGSLEIAFRTPYILNAPTVITCRSAGGADRSDVAASAWPQEEAFDRELTAFLGLIRGEDAPGSGPREAREDLVVAQRLWRACAVSAGVRVDPSSEAGGRVPDGATFDDVRNGRER</sequence>
<dbReference type="InterPro" id="IPR051450">
    <property type="entry name" value="Gfo/Idh/MocA_Oxidoreductases"/>
</dbReference>
<dbReference type="PANTHER" id="PTHR43377">
    <property type="entry name" value="BILIVERDIN REDUCTASE A"/>
    <property type="match status" value="1"/>
</dbReference>
<dbReference type="Gene3D" id="3.30.360.10">
    <property type="entry name" value="Dihydrodipicolinate Reductase, domain 2"/>
    <property type="match status" value="1"/>
</dbReference>
<evidence type="ECO:0000313" key="3">
    <source>
        <dbReference type="EMBL" id="MFC7581748.1"/>
    </source>
</evidence>
<proteinExistence type="predicted"/>
<evidence type="ECO:0000259" key="2">
    <source>
        <dbReference type="Pfam" id="PF01408"/>
    </source>
</evidence>
<name>A0ABW2SQ90_9ACTO</name>
<gene>
    <name evidence="3" type="ORF">ACFQWG_11130</name>
</gene>